<name>A0A250FR05_9FLAO</name>
<dbReference type="InterPro" id="IPR029079">
    <property type="entry name" value="Imm43"/>
</dbReference>
<dbReference type="AlphaFoldDB" id="A0A250FR05"/>
<gene>
    <name evidence="2" type="ORF">CGC50_10895</name>
</gene>
<evidence type="ECO:0000313" key="2">
    <source>
        <dbReference type="EMBL" id="ATA87612.1"/>
    </source>
</evidence>
<dbReference type="GeneID" id="84809057"/>
<evidence type="ECO:0000259" key="1">
    <source>
        <dbReference type="Pfam" id="PF15570"/>
    </source>
</evidence>
<protein>
    <recommendedName>
        <fullName evidence="1">Immunity protein 43 domain-containing protein</fullName>
    </recommendedName>
</protein>
<dbReference type="Proteomes" id="UP000217250">
    <property type="component" value="Chromosome"/>
</dbReference>
<feature type="domain" description="Immunity protein 43" evidence="1">
    <location>
        <begin position="9"/>
        <end position="225"/>
    </location>
</feature>
<proteinExistence type="predicted"/>
<reference evidence="3" key="1">
    <citation type="submission" date="2017-06" db="EMBL/GenBank/DDBJ databases">
        <title>Capnocytophaga spp. assemblies.</title>
        <authorList>
            <person name="Gulvik C.A."/>
        </authorList>
    </citation>
    <scope>NUCLEOTIDE SEQUENCE [LARGE SCALE GENOMIC DNA]</scope>
    <source>
        <strain evidence="3">H1496</strain>
    </source>
</reference>
<dbReference type="RefSeq" id="WP_095910842.1">
    <property type="nucleotide sequence ID" value="NZ_CP022386.1"/>
</dbReference>
<dbReference type="OrthoDB" id="6962539at2"/>
<evidence type="ECO:0000313" key="3">
    <source>
        <dbReference type="Proteomes" id="UP000217250"/>
    </source>
</evidence>
<dbReference type="KEGG" id="cgh:CGC50_10895"/>
<dbReference type="Pfam" id="PF15570">
    <property type="entry name" value="Imm43"/>
    <property type="match status" value="1"/>
</dbReference>
<sequence>MNQYYFMVRNRNAKGTPIYLDGILHTRFIPREEYKGSTLPPVLVDDEWRGGWMNLTELPEKLYLINKHRLLDFDYCYTSSGFIISEEFKEIMDNHNPIKYLSTPVVMVNRDGVVNSRKNYFFIIIQEDVQAIDFDKSKFIETRPPNIDLGERYPRVKIKKATKIVFNKELLGKKPIFYICQSFFDTLLFCNEEFKNSVENRKIKTIEFYPIEKLIEFTENTFHLELSNTEFIIE</sequence>
<dbReference type="EMBL" id="CP022386">
    <property type="protein sequence ID" value="ATA87612.1"/>
    <property type="molecule type" value="Genomic_DNA"/>
</dbReference>
<accession>A0A250FR05</accession>
<organism evidence="2 3">
    <name type="scientific">Capnocytophaga gingivalis</name>
    <dbReference type="NCBI Taxonomy" id="1017"/>
    <lineage>
        <taxon>Bacteria</taxon>
        <taxon>Pseudomonadati</taxon>
        <taxon>Bacteroidota</taxon>
        <taxon>Flavobacteriia</taxon>
        <taxon>Flavobacteriales</taxon>
        <taxon>Flavobacteriaceae</taxon>
        <taxon>Capnocytophaga</taxon>
    </lineage>
</organism>